<gene>
    <name evidence="2" type="ORF">H9Q80_10505</name>
</gene>
<sequence>MRIMCFGDSNTWGYRPDNGLRYDSDERFTGILKQKLPDDEIIEEGLNGRTFVLHDPYCDYASGEAALPYLLKSHMPLDLIVIMLGTNDLKHQFQLSAEAISRGAKVLIRMIKNPYLNEKYPVPKILLVSPIHLHEEIGELEGSWFDYGKEEYEKSTQLAKYLKDIADAYDCDFMDASKFAKASSIDGMHMEKEDHAKLAQAIVDKINEIRDR</sequence>
<keyword evidence="3" id="KW-1185">Reference proteome</keyword>
<dbReference type="PANTHER" id="PTHR30383">
    <property type="entry name" value="THIOESTERASE 1/PROTEASE 1/LYSOPHOSPHOLIPASE L1"/>
    <property type="match status" value="1"/>
</dbReference>
<dbReference type="EMBL" id="CP060636">
    <property type="protein sequence ID" value="QNM10724.1"/>
    <property type="molecule type" value="Genomic_DNA"/>
</dbReference>
<dbReference type="KEGG" id="ehn:H9Q80_10505"/>
<accession>A0A7G9GIU2</accession>
<protein>
    <submittedName>
        <fullName evidence="2">SGNH/GDSL hydrolase family protein</fullName>
    </submittedName>
</protein>
<dbReference type="SUPFAM" id="SSF52266">
    <property type="entry name" value="SGNH hydrolase"/>
    <property type="match status" value="1"/>
</dbReference>
<dbReference type="InterPro" id="IPR051532">
    <property type="entry name" value="Ester_Hydrolysis_Enzymes"/>
</dbReference>
<dbReference type="GO" id="GO:0016787">
    <property type="term" value="F:hydrolase activity"/>
    <property type="evidence" value="ECO:0007669"/>
    <property type="project" value="UniProtKB-KW"/>
</dbReference>
<dbReference type="Gene3D" id="3.40.50.1110">
    <property type="entry name" value="SGNH hydrolase"/>
    <property type="match status" value="1"/>
</dbReference>
<dbReference type="InterPro" id="IPR013830">
    <property type="entry name" value="SGNH_hydro"/>
</dbReference>
<feature type="domain" description="SGNH hydrolase-type esterase" evidence="1">
    <location>
        <begin position="5"/>
        <end position="182"/>
    </location>
</feature>
<evidence type="ECO:0000313" key="3">
    <source>
        <dbReference type="Proteomes" id="UP000515856"/>
    </source>
</evidence>
<dbReference type="InterPro" id="IPR036514">
    <property type="entry name" value="SGNH_hydro_sf"/>
</dbReference>
<name>A0A7G9GIU2_9FIRM</name>
<dbReference type="AlphaFoldDB" id="A0A7G9GIU2"/>
<proteinExistence type="predicted"/>
<dbReference type="PANTHER" id="PTHR30383:SF29">
    <property type="entry name" value="SGNH HYDROLASE-TYPE ESTERASE DOMAIN-CONTAINING PROTEIN"/>
    <property type="match status" value="1"/>
</dbReference>
<dbReference type="CDD" id="cd01839">
    <property type="entry name" value="SGNH_arylesterase_like"/>
    <property type="match status" value="1"/>
</dbReference>
<dbReference type="Proteomes" id="UP000515856">
    <property type="component" value="Chromosome"/>
</dbReference>
<evidence type="ECO:0000259" key="1">
    <source>
        <dbReference type="Pfam" id="PF13472"/>
    </source>
</evidence>
<keyword evidence="2" id="KW-0378">Hydrolase</keyword>
<evidence type="ECO:0000313" key="2">
    <source>
        <dbReference type="EMBL" id="QNM10724.1"/>
    </source>
</evidence>
<organism evidence="2 3">
    <name type="scientific">[Eubacterium] hominis</name>
    <dbReference type="NCBI Taxonomy" id="2764325"/>
    <lineage>
        <taxon>Bacteria</taxon>
        <taxon>Bacillati</taxon>
        <taxon>Bacillota</taxon>
        <taxon>Erysipelotrichia</taxon>
        <taxon>Erysipelotrichales</taxon>
        <taxon>Erysipelotrichaceae</taxon>
        <taxon>Amedibacillus</taxon>
    </lineage>
</organism>
<dbReference type="Pfam" id="PF13472">
    <property type="entry name" value="Lipase_GDSL_2"/>
    <property type="match status" value="1"/>
</dbReference>
<dbReference type="RefSeq" id="WP_158552323.1">
    <property type="nucleotide sequence ID" value="NZ_CP060636.1"/>
</dbReference>
<reference evidence="2 3" key="1">
    <citation type="submission" date="2020-08" db="EMBL/GenBank/DDBJ databases">
        <authorList>
            <person name="Liu C."/>
            <person name="Sun Q."/>
        </authorList>
    </citation>
    <scope>NUCLEOTIDE SEQUENCE [LARGE SCALE GENOMIC DNA]</scope>
    <source>
        <strain evidence="2 3">NSJ-61</strain>
    </source>
</reference>